<accession>A0AAD8XVW7</accession>
<dbReference type="InterPro" id="IPR000101">
    <property type="entry name" value="GGT_peptidase"/>
</dbReference>
<feature type="binding site" evidence="2">
    <location>
        <begin position="521"/>
        <end position="522"/>
    </location>
    <ligand>
        <name>L-glutamate</name>
        <dbReference type="ChEBI" id="CHEBI:29985"/>
    </ligand>
</feature>
<dbReference type="GO" id="GO:0036374">
    <property type="term" value="F:glutathione hydrolase activity"/>
    <property type="evidence" value="ECO:0007669"/>
    <property type="project" value="UniProtKB-EC"/>
</dbReference>
<feature type="binding site" evidence="2">
    <location>
        <begin position="469"/>
        <end position="471"/>
    </location>
    <ligand>
        <name>L-glutamate</name>
        <dbReference type="ChEBI" id="CHEBI:29985"/>
    </ligand>
</feature>
<feature type="compositionally biased region" description="Polar residues" evidence="3">
    <location>
        <begin position="102"/>
        <end position="113"/>
    </location>
</feature>
<name>A0AAD8XVW7_9STRA</name>
<comment type="caution">
    <text evidence="4">The sequence shown here is derived from an EMBL/GenBank/DDBJ whole genome shotgun (WGS) entry which is preliminary data.</text>
</comment>
<dbReference type="EMBL" id="JATAAI010000037">
    <property type="protein sequence ID" value="KAK1734648.1"/>
    <property type="molecule type" value="Genomic_DNA"/>
</dbReference>
<protein>
    <submittedName>
        <fullName evidence="4">Gamma-glutamyltranspeptidase</fullName>
        <ecNumber evidence="4">3.4.19.13</ecNumber>
    </submittedName>
</protein>
<gene>
    <name evidence="4" type="ORF">QTG54_014521</name>
</gene>
<dbReference type="Pfam" id="PF01019">
    <property type="entry name" value="G_glu_transpept"/>
    <property type="match status" value="2"/>
</dbReference>
<dbReference type="AlphaFoldDB" id="A0AAD8XVW7"/>
<feature type="compositionally biased region" description="Basic and acidic residues" evidence="3">
    <location>
        <begin position="77"/>
        <end position="94"/>
    </location>
</feature>
<dbReference type="GO" id="GO:0006751">
    <property type="term" value="P:glutathione catabolic process"/>
    <property type="evidence" value="ECO:0007669"/>
    <property type="project" value="InterPro"/>
</dbReference>
<evidence type="ECO:0000313" key="4">
    <source>
        <dbReference type="EMBL" id="KAK1734648.1"/>
    </source>
</evidence>
<dbReference type="InterPro" id="IPR043138">
    <property type="entry name" value="GGT_lsub"/>
</dbReference>
<dbReference type="Gene3D" id="3.60.20.40">
    <property type="match status" value="1"/>
</dbReference>
<proteinExistence type="predicted"/>
<dbReference type="Proteomes" id="UP001224775">
    <property type="component" value="Unassembled WGS sequence"/>
</dbReference>
<feature type="binding site" evidence="2">
    <location>
        <position position="558"/>
    </location>
    <ligand>
        <name>L-glutamate</name>
        <dbReference type="ChEBI" id="CHEBI:29985"/>
    </ligand>
</feature>
<reference evidence="4" key="1">
    <citation type="submission" date="2023-06" db="EMBL/GenBank/DDBJ databases">
        <title>Survivors Of The Sea: Transcriptome response of Skeletonema marinoi to long-term dormancy.</title>
        <authorList>
            <person name="Pinder M.I.M."/>
            <person name="Kourtchenko O."/>
            <person name="Robertson E.K."/>
            <person name="Larsson T."/>
            <person name="Maumus F."/>
            <person name="Osuna-Cruz C.M."/>
            <person name="Vancaester E."/>
            <person name="Stenow R."/>
            <person name="Vandepoele K."/>
            <person name="Ploug H."/>
            <person name="Bruchert V."/>
            <person name="Godhe A."/>
            <person name="Topel M."/>
        </authorList>
    </citation>
    <scope>NUCLEOTIDE SEQUENCE</scope>
    <source>
        <strain evidence="4">R05AC</strain>
    </source>
</reference>
<feature type="active site" description="Nucleophile" evidence="1">
    <location>
        <position position="451"/>
    </location>
</feature>
<evidence type="ECO:0000256" key="2">
    <source>
        <dbReference type="PIRSR" id="PIRSR600101-2"/>
    </source>
</evidence>
<sequence>MKLKNTHSIENKTNGAAATDHQICSKMGVSILQDFGGNAADAAVTTALCLGVVNPSSSGLGGGAFILIHSDAPMLKKDSATPPFEDARSAETKMKERRRTNEMQQTENTSYSTPAEADVIIKEHSPSQRGKVTEVIDCRETAPMNATFDMYETLPESSTLGGLSIAVPGELRGLELLHNRHGSLSWSEVVRPAMELARDGFQVSNYLAKAIEEKKEYFGMMPDLAYAVTKDNDGVTPLKEGDIMKRKRLAKTLKLIMERGGEALYEGDLAKMLAMDIHQQGGIITASDLSNYRPVLRDPLIASVSGYKVVGVPPPSSGGATIIGLLRLLVGFTLPLASLADTLSKHWYVEACKHVFAIRMSLSDPKYDRERNADAVTDLVTDNYIEKLQKMTIDDEVLNLSQYGGEKWAQLEDTDGTGAMKDAQEGDRRMLRSESERRKLRLFNYLEDHGTTSLSVVDKHRNSVTITSSINLHFGSKVASPSTGFILNNQMDDFATPGRANFFGLRPSESNYIVPGKRPLSSMSPTMVFRTSRNFDGTLNGPTDELGKLVLSLGGSGGPKIITGVAQVIINHVLLGMPLYESVMAARIHNQLVYHGAAASSIEEGQQTHLSDRTRLALETRGQQLISTKLGLVQSKL</sequence>
<dbReference type="Gene3D" id="1.10.246.130">
    <property type="match status" value="1"/>
</dbReference>
<evidence type="ECO:0000313" key="5">
    <source>
        <dbReference type="Proteomes" id="UP001224775"/>
    </source>
</evidence>
<dbReference type="GO" id="GO:0005886">
    <property type="term" value="C:plasma membrane"/>
    <property type="evidence" value="ECO:0007669"/>
    <property type="project" value="TreeGrafter"/>
</dbReference>
<evidence type="ECO:0000256" key="3">
    <source>
        <dbReference type="SAM" id="MobiDB-lite"/>
    </source>
</evidence>
<dbReference type="PANTHER" id="PTHR11686:SF9">
    <property type="entry name" value="RE13973P"/>
    <property type="match status" value="1"/>
</dbReference>
<feature type="binding site" evidence="2">
    <location>
        <position position="493"/>
    </location>
    <ligand>
        <name>L-glutamate</name>
        <dbReference type="ChEBI" id="CHEBI:29985"/>
    </ligand>
</feature>
<feature type="region of interest" description="Disordered" evidence="3">
    <location>
        <begin position="77"/>
        <end position="113"/>
    </location>
</feature>
<dbReference type="InterPro" id="IPR029055">
    <property type="entry name" value="Ntn_hydrolases_N"/>
</dbReference>
<keyword evidence="5" id="KW-1185">Reference proteome</keyword>
<keyword evidence="4" id="KW-0378">Hydrolase</keyword>
<dbReference type="SUPFAM" id="SSF56235">
    <property type="entry name" value="N-terminal nucleophile aminohydrolases (Ntn hydrolases)"/>
    <property type="match status" value="2"/>
</dbReference>
<evidence type="ECO:0000256" key="1">
    <source>
        <dbReference type="PIRSR" id="PIRSR600101-1"/>
    </source>
</evidence>
<dbReference type="InterPro" id="IPR043137">
    <property type="entry name" value="GGT_ssub_C"/>
</dbReference>
<dbReference type="EC" id="3.4.19.13" evidence="4"/>
<organism evidence="4 5">
    <name type="scientific">Skeletonema marinoi</name>
    <dbReference type="NCBI Taxonomy" id="267567"/>
    <lineage>
        <taxon>Eukaryota</taxon>
        <taxon>Sar</taxon>
        <taxon>Stramenopiles</taxon>
        <taxon>Ochrophyta</taxon>
        <taxon>Bacillariophyta</taxon>
        <taxon>Coscinodiscophyceae</taxon>
        <taxon>Thalassiosirophycidae</taxon>
        <taxon>Thalassiosirales</taxon>
        <taxon>Skeletonemataceae</taxon>
        <taxon>Skeletonema</taxon>
        <taxon>Skeletonema marinoi-dohrnii complex</taxon>
    </lineage>
</organism>
<dbReference type="PANTHER" id="PTHR11686">
    <property type="entry name" value="GAMMA GLUTAMYL TRANSPEPTIDASE"/>
    <property type="match status" value="1"/>
</dbReference>